<dbReference type="Gene3D" id="3.40.47.10">
    <property type="match status" value="1"/>
</dbReference>
<dbReference type="CDD" id="cd00829">
    <property type="entry name" value="SCP-x_thiolase"/>
    <property type="match status" value="1"/>
</dbReference>
<dbReference type="OrthoDB" id="9785768at2"/>
<keyword evidence="4" id="KW-1185">Reference proteome</keyword>
<dbReference type="PANTHER" id="PTHR42870">
    <property type="entry name" value="ACETYL-COA C-ACETYLTRANSFERASE"/>
    <property type="match status" value="1"/>
</dbReference>
<dbReference type="PIRSF" id="PIRSF000429">
    <property type="entry name" value="Ac-CoA_Ac_transf"/>
    <property type="match status" value="1"/>
</dbReference>
<dbReference type="InterPro" id="IPR016039">
    <property type="entry name" value="Thiolase-like"/>
</dbReference>
<keyword evidence="3" id="KW-0808">Transferase</keyword>
<gene>
    <name evidence="3" type="ORF">SAMN05660657_05174</name>
</gene>
<dbReference type="Proteomes" id="UP000199546">
    <property type="component" value="Unassembled WGS sequence"/>
</dbReference>
<dbReference type="RefSeq" id="WP_093584189.1">
    <property type="nucleotide sequence ID" value="NZ_FPBA01000031.1"/>
</dbReference>
<dbReference type="PANTHER" id="PTHR42870:SF1">
    <property type="entry name" value="NON-SPECIFIC LIPID-TRANSFER PROTEIN-LIKE 2"/>
    <property type="match status" value="1"/>
</dbReference>
<dbReference type="Pfam" id="PF00108">
    <property type="entry name" value="Thiolase_N"/>
    <property type="match status" value="1"/>
</dbReference>
<feature type="domain" description="Thiolase C-terminal" evidence="2">
    <location>
        <begin position="250"/>
        <end position="376"/>
    </location>
</feature>
<dbReference type="InterPro" id="IPR020616">
    <property type="entry name" value="Thiolase_N"/>
</dbReference>
<accession>A0A1I7D203</accession>
<sequence length="385" mass="40676">MDADGGRACIVGIGQTELSRNSGRSITRLALEALLAAADDAGIDPVAIDGVVPYPDSVSAEDVIPVLGSPDVRFTAVAHMGGASSLAGLRLAALAVQSGQADYVAVFLARNASSVSRVDTRVRQLAGQAYRRELEYPHGMNTPAQWYALACRRHMHEFGTTREALGTVALTMRANAQRNPGAQMYGRELTMEQYLSAPVIADPYLKFDCCLETDGAAAVIVAREDRARDASGPVVRIEGIAEGHPDSADDMASRWDVFNTGLTKAAPRAFGLAGMAPSDVDIAFIYDCFTFEVIQQLEEAGFCGRGEGGPFVLDGSIAPDGSLPVNPHGGLLSEGHLTGMNHVVEAVRQLRRQVPDDRQVPGVETAAITGWGDMGDGALALLARA</sequence>
<feature type="domain" description="Thiolase N-terminal" evidence="1">
    <location>
        <begin position="26"/>
        <end position="225"/>
    </location>
</feature>
<organism evidence="3 4">
    <name type="scientific">Geodermatophilus amargosae</name>
    <dbReference type="NCBI Taxonomy" id="1296565"/>
    <lineage>
        <taxon>Bacteria</taxon>
        <taxon>Bacillati</taxon>
        <taxon>Actinomycetota</taxon>
        <taxon>Actinomycetes</taxon>
        <taxon>Geodermatophilales</taxon>
        <taxon>Geodermatophilaceae</taxon>
        <taxon>Geodermatophilus</taxon>
    </lineage>
</organism>
<proteinExistence type="predicted"/>
<dbReference type="EMBL" id="FPBA01000031">
    <property type="protein sequence ID" value="SFU05626.1"/>
    <property type="molecule type" value="Genomic_DNA"/>
</dbReference>
<dbReference type="SUPFAM" id="SSF53901">
    <property type="entry name" value="Thiolase-like"/>
    <property type="match status" value="2"/>
</dbReference>
<name>A0A1I7D203_9ACTN</name>
<dbReference type="STRING" id="1296565.SAMN05660657_05174"/>
<dbReference type="GO" id="GO:0016747">
    <property type="term" value="F:acyltransferase activity, transferring groups other than amino-acyl groups"/>
    <property type="evidence" value="ECO:0007669"/>
    <property type="project" value="InterPro"/>
</dbReference>
<evidence type="ECO:0000313" key="4">
    <source>
        <dbReference type="Proteomes" id="UP000199546"/>
    </source>
</evidence>
<dbReference type="AlphaFoldDB" id="A0A1I7D203"/>
<evidence type="ECO:0000259" key="2">
    <source>
        <dbReference type="Pfam" id="PF22691"/>
    </source>
</evidence>
<evidence type="ECO:0000259" key="1">
    <source>
        <dbReference type="Pfam" id="PF00108"/>
    </source>
</evidence>
<reference evidence="4" key="1">
    <citation type="submission" date="2016-10" db="EMBL/GenBank/DDBJ databases">
        <authorList>
            <person name="Varghese N."/>
            <person name="Submissions S."/>
        </authorList>
    </citation>
    <scope>NUCLEOTIDE SEQUENCE [LARGE SCALE GENOMIC DNA]</scope>
    <source>
        <strain evidence="4">DSM 46136</strain>
    </source>
</reference>
<dbReference type="InterPro" id="IPR002155">
    <property type="entry name" value="Thiolase"/>
</dbReference>
<protein>
    <submittedName>
        <fullName evidence="3">Acetyl-CoA acetyltransferase</fullName>
    </submittedName>
</protein>
<dbReference type="InterPro" id="IPR055140">
    <property type="entry name" value="Thiolase_C_2"/>
</dbReference>
<dbReference type="Pfam" id="PF22691">
    <property type="entry name" value="Thiolase_C_1"/>
    <property type="match status" value="1"/>
</dbReference>
<evidence type="ECO:0000313" key="3">
    <source>
        <dbReference type="EMBL" id="SFU05626.1"/>
    </source>
</evidence>